<dbReference type="GO" id="GO:0005524">
    <property type="term" value="F:ATP binding"/>
    <property type="evidence" value="ECO:0007669"/>
    <property type="project" value="UniProtKB-KW"/>
</dbReference>
<dbReference type="Gene3D" id="3.40.50.620">
    <property type="entry name" value="HUPs"/>
    <property type="match status" value="1"/>
</dbReference>
<dbReference type="NCBIfam" id="NF001138">
    <property type="entry name" value="PRK00143.1"/>
    <property type="match status" value="1"/>
</dbReference>
<dbReference type="Pfam" id="PF20259">
    <property type="entry name" value="tRNA_Me_trans_M"/>
    <property type="match status" value="1"/>
</dbReference>
<sequence length="405" mass="44101">MNVLKQAKTKKRVVVAMSGGVDSSVAAALLVEQGYDVVGMMMRLWSEPGMGDAAPANRCCTPDQMADARRVAGILNIPFYVVDVQDHFRQTVVQFFIDEHDNGRTPNPCIECNRQIRFTYLLERALALDASYLATGHYAQVRHTASGYQLLKGRDENKDQSYVLHVLNQEKLGQVLFPIGGYTKLEVRQLAQKFGLPVASKSESQDLCFLGDGNYRRFLQEYSQKASHPGPILNSHGQKLGQHNGLPFYTIGQRKGLGISVGEPLFVLRKDVAKNTLIVGSKSELGQQTLIARDVNWLNGQPPTGSVVAQIKIRYKAKGVQGVVIDLGNGRSQVTLHEPVFGITAGQGAIFYDGDVCLGGGIIADEPNSMEETACPRKGVGAVNTSVDTSPNTPSLQLAHIQVHS</sequence>
<dbReference type="GO" id="GO:0000049">
    <property type="term" value="F:tRNA binding"/>
    <property type="evidence" value="ECO:0007669"/>
    <property type="project" value="UniProtKB-KW"/>
</dbReference>
<evidence type="ECO:0000259" key="8">
    <source>
        <dbReference type="Pfam" id="PF20258"/>
    </source>
</evidence>
<dbReference type="Pfam" id="PF03054">
    <property type="entry name" value="tRNA_Me_trans"/>
    <property type="match status" value="1"/>
</dbReference>
<keyword evidence="7" id="KW-1015">Disulfide bond</keyword>
<gene>
    <name evidence="10" type="ORF">MNBD_CHLOROFLEXI01-1222</name>
</gene>
<dbReference type="FunFam" id="2.30.30.280:FF:000001">
    <property type="entry name" value="tRNA-specific 2-thiouridylase MnmA"/>
    <property type="match status" value="1"/>
</dbReference>
<dbReference type="InterPro" id="IPR004506">
    <property type="entry name" value="MnmA-like"/>
</dbReference>
<dbReference type="PANTHER" id="PTHR11933">
    <property type="entry name" value="TRNA 5-METHYLAMINOMETHYL-2-THIOURIDYLATE -METHYLTRANSFERASE"/>
    <property type="match status" value="1"/>
</dbReference>
<feature type="domain" description="tRNA-specific 2-thiouridylase MnmA-like central" evidence="9">
    <location>
        <begin position="217"/>
        <end position="281"/>
    </location>
</feature>
<accession>A0A3B0VJI1</accession>
<evidence type="ECO:0000256" key="4">
    <source>
        <dbReference type="ARBA" id="ARBA00022741"/>
    </source>
</evidence>
<evidence type="ECO:0000256" key="3">
    <source>
        <dbReference type="ARBA" id="ARBA00022694"/>
    </source>
</evidence>
<dbReference type="GO" id="GO:0002143">
    <property type="term" value="P:tRNA wobble position uridine thiolation"/>
    <property type="evidence" value="ECO:0007669"/>
    <property type="project" value="TreeGrafter"/>
</dbReference>
<evidence type="ECO:0000256" key="6">
    <source>
        <dbReference type="ARBA" id="ARBA00022884"/>
    </source>
</evidence>
<dbReference type="InterPro" id="IPR046884">
    <property type="entry name" value="MnmA-like_central"/>
</dbReference>
<dbReference type="Pfam" id="PF20258">
    <property type="entry name" value="tRNA_Me_trans_C"/>
    <property type="match status" value="1"/>
</dbReference>
<evidence type="ECO:0000256" key="1">
    <source>
        <dbReference type="ARBA" id="ARBA00022555"/>
    </source>
</evidence>
<evidence type="ECO:0000259" key="9">
    <source>
        <dbReference type="Pfam" id="PF20259"/>
    </source>
</evidence>
<keyword evidence="4" id="KW-0547">Nucleotide-binding</keyword>
<keyword evidence="2 10" id="KW-0808">Transferase</keyword>
<dbReference type="InterPro" id="IPR023382">
    <property type="entry name" value="MnmA-like_central_sf"/>
</dbReference>
<dbReference type="EMBL" id="UOEU01000707">
    <property type="protein sequence ID" value="VAW38497.1"/>
    <property type="molecule type" value="Genomic_DNA"/>
</dbReference>
<keyword evidence="3" id="KW-0819">tRNA processing</keyword>
<reference evidence="10" key="1">
    <citation type="submission" date="2018-06" db="EMBL/GenBank/DDBJ databases">
        <authorList>
            <person name="Zhirakovskaya E."/>
        </authorList>
    </citation>
    <scope>NUCLEOTIDE SEQUENCE</scope>
</reference>
<dbReference type="CDD" id="cd01998">
    <property type="entry name" value="MnmA_TRMU-like"/>
    <property type="match status" value="1"/>
</dbReference>
<dbReference type="Gene3D" id="2.30.30.280">
    <property type="entry name" value="Adenine nucleotide alpha hydrolases-like domains"/>
    <property type="match status" value="1"/>
</dbReference>
<evidence type="ECO:0000256" key="2">
    <source>
        <dbReference type="ARBA" id="ARBA00022679"/>
    </source>
</evidence>
<dbReference type="SUPFAM" id="SSF52402">
    <property type="entry name" value="Adenine nucleotide alpha hydrolases-like"/>
    <property type="match status" value="1"/>
</dbReference>
<dbReference type="FunFam" id="3.40.50.620:FF:000115">
    <property type="entry name" value="tRNA-specific 2-thiouridylase MnmA"/>
    <property type="match status" value="1"/>
</dbReference>
<dbReference type="EC" id="2.8.1.13" evidence="10"/>
<evidence type="ECO:0000256" key="7">
    <source>
        <dbReference type="ARBA" id="ARBA00023157"/>
    </source>
</evidence>
<evidence type="ECO:0000256" key="5">
    <source>
        <dbReference type="ARBA" id="ARBA00022840"/>
    </source>
</evidence>
<dbReference type="PANTHER" id="PTHR11933:SF5">
    <property type="entry name" value="MITOCHONDRIAL TRNA-SPECIFIC 2-THIOURIDYLASE 1"/>
    <property type="match status" value="1"/>
</dbReference>
<dbReference type="GO" id="GO:0103016">
    <property type="term" value="F:tRNA-uridine 2-sulfurtransferase activity"/>
    <property type="evidence" value="ECO:0007669"/>
    <property type="project" value="UniProtKB-EC"/>
</dbReference>
<feature type="domain" description="tRNA-specific 2-thiouridylase MnmA-like C-terminal" evidence="8">
    <location>
        <begin position="288"/>
        <end position="363"/>
    </location>
</feature>
<protein>
    <submittedName>
        <fullName evidence="10">tRNA-specific 2-thiouridylase MnmA</fullName>
        <ecNumber evidence="10">2.8.1.13</ecNumber>
    </submittedName>
</protein>
<keyword evidence="6" id="KW-0694">RNA-binding</keyword>
<proteinExistence type="inferred from homology"/>
<name>A0A3B0VJI1_9ZZZZ</name>
<dbReference type="AlphaFoldDB" id="A0A3B0VJI1"/>
<dbReference type="InterPro" id="IPR014729">
    <property type="entry name" value="Rossmann-like_a/b/a_fold"/>
</dbReference>
<keyword evidence="1" id="KW-0820">tRNA-binding</keyword>
<keyword evidence="5" id="KW-0067">ATP-binding</keyword>
<organism evidence="10">
    <name type="scientific">hydrothermal vent metagenome</name>
    <dbReference type="NCBI Taxonomy" id="652676"/>
    <lineage>
        <taxon>unclassified sequences</taxon>
        <taxon>metagenomes</taxon>
        <taxon>ecological metagenomes</taxon>
    </lineage>
</organism>
<evidence type="ECO:0000313" key="10">
    <source>
        <dbReference type="EMBL" id="VAW38497.1"/>
    </source>
</evidence>
<dbReference type="InterPro" id="IPR046885">
    <property type="entry name" value="MnmA-like_C"/>
</dbReference>
<dbReference type="NCBIfam" id="TIGR00420">
    <property type="entry name" value="trmU"/>
    <property type="match status" value="1"/>
</dbReference>
<dbReference type="HAMAP" id="MF_00144">
    <property type="entry name" value="tRNA_thiouridyl_MnmA"/>
    <property type="match status" value="1"/>
</dbReference>
<dbReference type="Gene3D" id="2.40.30.10">
    <property type="entry name" value="Translation factors"/>
    <property type="match status" value="1"/>
</dbReference>